<feature type="transmembrane region" description="Helical" evidence="6">
    <location>
        <begin position="393"/>
        <end position="412"/>
    </location>
</feature>
<dbReference type="RefSeq" id="XP_066071401.1">
    <property type="nucleotide sequence ID" value="XM_066215304.1"/>
</dbReference>
<accession>A0AAJ8JYE3</accession>
<dbReference type="Gene3D" id="1.20.1460.10">
    <property type="entry name" value="subunit c (vma5p) of the yeast v-atpase, domain 2"/>
    <property type="match status" value="1"/>
</dbReference>
<dbReference type="Gene3D" id="3.30.70.1180">
    <property type="entry name" value="Vacuolar atp synthase subunit c, domain 1"/>
    <property type="match status" value="1"/>
</dbReference>
<dbReference type="SUPFAM" id="SSF118203">
    <property type="entry name" value="Vacuolar ATP synthase subunit C"/>
    <property type="match status" value="1"/>
</dbReference>
<dbReference type="Pfam" id="PF03223">
    <property type="entry name" value="V-ATPase_C"/>
    <property type="match status" value="1"/>
</dbReference>
<evidence type="ECO:0000256" key="2">
    <source>
        <dbReference type="ARBA" id="ARBA00022448"/>
    </source>
</evidence>
<evidence type="ECO:0000313" key="8">
    <source>
        <dbReference type="Proteomes" id="UP000094043"/>
    </source>
</evidence>
<dbReference type="GO" id="GO:0046961">
    <property type="term" value="F:proton-transporting ATPase activity, rotational mechanism"/>
    <property type="evidence" value="ECO:0007669"/>
    <property type="project" value="InterPro"/>
</dbReference>
<dbReference type="EMBL" id="CP143791">
    <property type="protein sequence ID" value="WVN90701.1"/>
    <property type="molecule type" value="Genomic_DNA"/>
</dbReference>
<dbReference type="Gene3D" id="3.30.70.100">
    <property type="match status" value="1"/>
</dbReference>
<evidence type="ECO:0000256" key="3">
    <source>
        <dbReference type="ARBA" id="ARBA00022781"/>
    </source>
</evidence>
<dbReference type="CDD" id="cd14785">
    <property type="entry name" value="V-ATPase_C"/>
    <property type="match status" value="1"/>
</dbReference>
<gene>
    <name evidence="7" type="ORF">L203_105943</name>
</gene>
<dbReference type="InterPro" id="IPR004907">
    <property type="entry name" value="ATPase_V1-cplx_csu"/>
</dbReference>
<feature type="transmembrane region" description="Helical" evidence="6">
    <location>
        <begin position="641"/>
        <end position="663"/>
    </location>
</feature>
<dbReference type="PANTHER" id="PTHR10137">
    <property type="entry name" value="V-TYPE PROTON ATPASE SUBUNIT C"/>
    <property type="match status" value="1"/>
</dbReference>
<evidence type="ECO:0008006" key="9">
    <source>
        <dbReference type="Google" id="ProtNLM"/>
    </source>
</evidence>
<feature type="transmembrane region" description="Helical" evidence="6">
    <location>
        <begin position="675"/>
        <end position="698"/>
    </location>
</feature>
<dbReference type="SUPFAM" id="SSF103481">
    <property type="entry name" value="Multidrug resistance efflux transporter EmrE"/>
    <property type="match status" value="1"/>
</dbReference>
<keyword evidence="4" id="KW-0406">Ion transport</keyword>
<evidence type="ECO:0000256" key="4">
    <source>
        <dbReference type="ARBA" id="ARBA00023065"/>
    </source>
</evidence>
<keyword evidence="2" id="KW-0813">Transport</keyword>
<feature type="transmembrane region" description="Helical" evidence="6">
    <location>
        <begin position="432"/>
        <end position="450"/>
    </location>
</feature>
<feature type="transmembrane region" description="Helical" evidence="6">
    <location>
        <begin position="739"/>
        <end position="760"/>
    </location>
</feature>
<reference evidence="7" key="1">
    <citation type="submission" date="2016-06" db="EMBL/GenBank/DDBJ databases">
        <authorList>
            <person name="Cuomo C."/>
            <person name="Litvintseva A."/>
            <person name="Heitman J."/>
            <person name="Chen Y."/>
            <person name="Sun S."/>
            <person name="Springer D."/>
            <person name="Dromer F."/>
            <person name="Young S."/>
            <person name="Zeng Q."/>
            <person name="Chapman S."/>
            <person name="Gujja S."/>
            <person name="Saif S."/>
            <person name="Birren B."/>
        </authorList>
    </citation>
    <scope>NUCLEOTIDE SEQUENCE</scope>
    <source>
        <strain evidence="7">CBS 7841</strain>
    </source>
</reference>
<organism evidence="7 8">
    <name type="scientific">Cryptococcus depauperatus CBS 7841</name>
    <dbReference type="NCBI Taxonomy" id="1295531"/>
    <lineage>
        <taxon>Eukaryota</taxon>
        <taxon>Fungi</taxon>
        <taxon>Dikarya</taxon>
        <taxon>Basidiomycota</taxon>
        <taxon>Agaricomycotina</taxon>
        <taxon>Tremellomycetes</taxon>
        <taxon>Tremellales</taxon>
        <taxon>Cryptococcaceae</taxon>
        <taxon>Cryptococcus</taxon>
    </lineage>
</organism>
<dbReference type="AlphaFoldDB" id="A0AAJ8JYE3"/>
<comment type="similarity">
    <text evidence="1">Belongs to the V-ATPase C subunit family.</text>
</comment>
<evidence type="ECO:0000256" key="1">
    <source>
        <dbReference type="ARBA" id="ARBA00006138"/>
    </source>
</evidence>
<comment type="function">
    <text evidence="5">Subunit of the V1 complex of vacuolar(H+)-ATPase (V-ATPase), a multisubunit enzyme composed of a peripheral complex (V1) that hydrolyzes ATP and a membrane integral complex (V0) that translocates protons. V-ATPase is responsible for acidifying and maintaining the pH of intracellular compartments. Subunit C is necessary for the assembly of the catalytic sector of the enzyme and is likely to have a specific function in its catalytic activity. Reversibly leaves the enzyme after glucose depletion, causing the catalytic subcomplex V1 to detach from the V0 section.</text>
</comment>
<reference evidence="7" key="3">
    <citation type="submission" date="2024-01" db="EMBL/GenBank/DDBJ databases">
        <authorList>
            <person name="Coelho M.A."/>
            <person name="David-Palma M."/>
            <person name="Shea T."/>
            <person name="Sun S."/>
            <person name="Cuomo C.A."/>
            <person name="Heitman J."/>
        </authorList>
    </citation>
    <scope>NUCLEOTIDE SEQUENCE</scope>
    <source>
        <strain evidence="7">CBS 7841</strain>
    </source>
</reference>
<proteinExistence type="inferred from homology"/>
<evidence type="ECO:0000256" key="5">
    <source>
        <dbReference type="ARBA" id="ARBA00053565"/>
    </source>
</evidence>
<dbReference type="GO" id="GO:0000221">
    <property type="term" value="C:vacuolar proton-transporting V-type ATPase, V1 domain"/>
    <property type="evidence" value="ECO:0007669"/>
    <property type="project" value="TreeGrafter"/>
</dbReference>
<keyword evidence="6" id="KW-1133">Transmembrane helix</keyword>
<dbReference type="KEGG" id="cdep:91090151"/>
<dbReference type="PANTHER" id="PTHR10137:SF0">
    <property type="entry name" value="V-TYPE PROTON ATPASE SUBUNIT C"/>
    <property type="match status" value="1"/>
</dbReference>
<keyword evidence="6" id="KW-0812">Transmembrane</keyword>
<keyword evidence="8" id="KW-1185">Reference proteome</keyword>
<keyword evidence="3" id="KW-0375">Hydrogen ion transport</keyword>
<reference evidence="7" key="2">
    <citation type="journal article" date="2022" name="Elife">
        <title>Obligate sexual reproduction of a homothallic fungus closely related to the Cryptococcus pathogenic species complex.</title>
        <authorList>
            <person name="Passer A.R."/>
            <person name="Clancey S.A."/>
            <person name="Shea T."/>
            <person name="David-Palma M."/>
            <person name="Averette A.F."/>
            <person name="Boekhout T."/>
            <person name="Porcel B.M."/>
            <person name="Nowrousian M."/>
            <person name="Cuomo C.A."/>
            <person name="Sun S."/>
            <person name="Heitman J."/>
            <person name="Coelho M.A."/>
        </authorList>
    </citation>
    <scope>NUCLEOTIDE SEQUENCE</scope>
    <source>
        <strain evidence="7">CBS 7841</strain>
    </source>
</reference>
<evidence type="ECO:0000256" key="6">
    <source>
        <dbReference type="SAM" id="Phobius"/>
    </source>
</evidence>
<dbReference type="GeneID" id="91090151"/>
<feature type="transmembrane region" description="Helical" evidence="6">
    <location>
        <begin position="766"/>
        <end position="786"/>
    </location>
</feature>
<dbReference type="FunFam" id="3.30.70.100:FF:000002">
    <property type="entry name" value="V-type proton ATPase subunit C"/>
    <property type="match status" value="1"/>
</dbReference>
<dbReference type="InterPro" id="IPR036132">
    <property type="entry name" value="Vac_ATP_synth_c_sf"/>
</dbReference>
<protein>
    <recommendedName>
        <fullName evidence="9">V-type proton ATPase subunit C</fullName>
    </recommendedName>
</protein>
<dbReference type="InterPro" id="IPR037185">
    <property type="entry name" value="EmrE-like"/>
</dbReference>
<keyword evidence="6" id="KW-0472">Membrane</keyword>
<name>A0AAJ8JYE3_9TREE</name>
<dbReference type="Proteomes" id="UP000094043">
    <property type="component" value="Chromosome 8"/>
</dbReference>
<sequence length="816" mass="91012">MPSDLAYWLISAPLKYGGPQSMLDEVRGALPGAFVAEWDIPEFKTGTLSSLLTLSDALPKLDSAFTGTVSKLLDQLRTLVENNSSKVQQHARVNDRPAEEYVMGGGKGFKWDKGRWGEGSKVGDVLEMLTSEMNTIESTQKQKAQSYNLAKGSLTNLQRKQNGNLSQRSLLDVVKKEHLVDSEYLETLVVAVPKNLAKEWTEKYERLTSMVVPRSSQQIADDDEYVLRTVTVFKKVRDDYIHKCRENKFIVRDFHWDDSALEKSKKDLAELEVEEKELWTELLRLTRINFSEAYQILAHLKTIRLFVESVLRYGLPAAYSGVVIKPDTKTAAKTLRSLTSHYSHFASKRDKEKKGQGAGDDVGVYNPFWMEFQPLLAKINMPSPANVWEAYILNRYLVGVGLLLGVVVLWTASNFITAELETGGNAWNKPFLITYFNTASFTIYLLPTLWRKFKARPSSIHNHSRHAESIHSPSRPYLPLPTSPTYRRSASLPRSTSPHAQLLSLEPSSDLPSFEQNRPLLTPEEGVTVHFLPRLSVRETAEIAAWWSLVWFIANWAINASLSLASVASVTILSSTSGFFTLALGRICGVESLSSTKLFAVIASFLGVVLVTKSDSTTASSSFLPISDTPLDLPIPPSRPIFGDLLALTSAAFYAIYVVLLKVRIVDEERADMQLLLGFAGLFNTLFLIPVFPLLHYTGIEPFALPPTKAIWLICLINFCITLSSDYLYVLAMLKTTPTLVTVGLSLTIPLALLGEMFLPMERTNVTAWSIAGAGLVFVGFSMLGWQEYTKNRESGVVVVTENAVMPTEDEEQRQL</sequence>
<feature type="transmembrane region" description="Helical" evidence="6">
    <location>
        <begin position="710"/>
        <end position="732"/>
    </location>
</feature>
<evidence type="ECO:0000313" key="7">
    <source>
        <dbReference type="EMBL" id="WVN90701.1"/>
    </source>
</evidence>